<dbReference type="EMBL" id="VSWD01000005">
    <property type="protein sequence ID" value="KAK3101824.1"/>
    <property type="molecule type" value="Genomic_DNA"/>
</dbReference>
<dbReference type="Proteomes" id="UP001186944">
    <property type="component" value="Unassembled WGS sequence"/>
</dbReference>
<dbReference type="GO" id="GO:0046872">
    <property type="term" value="F:metal ion binding"/>
    <property type="evidence" value="ECO:0007669"/>
    <property type="project" value="UniProtKB-KW"/>
</dbReference>
<evidence type="ECO:0000256" key="5">
    <source>
        <dbReference type="ARBA" id="ARBA00022837"/>
    </source>
</evidence>
<dbReference type="PANTHER" id="PTHR10342:SF273">
    <property type="entry name" value="RE14504P"/>
    <property type="match status" value="1"/>
</dbReference>
<evidence type="ECO:0000256" key="4">
    <source>
        <dbReference type="ARBA" id="ARBA00022801"/>
    </source>
</evidence>
<feature type="chain" id="PRO_5041642789" description="Sulfatase N-terminal domain-containing protein" evidence="7">
    <location>
        <begin position="23"/>
        <end position="536"/>
    </location>
</feature>
<evidence type="ECO:0000256" key="6">
    <source>
        <dbReference type="ARBA" id="ARBA00023180"/>
    </source>
</evidence>
<dbReference type="Gene3D" id="3.40.720.10">
    <property type="entry name" value="Alkaline Phosphatase, subunit A"/>
    <property type="match status" value="1"/>
</dbReference>
<sequence length="536" mass="62793">MGRRYGQTFLILWMLYCSICDGKKAPHILFIVADDLGWNDVGYQNPAMITPNIDKMARKGVIMNSSYVHPICTPSRNSFLTGVYPFRVGLQNYGIDPMQPRHMSLNTPTLPEKLKNLGYSTHMLGKWHLGYCNERYTPNSRGFDTFMGFYNGGQDYYTHMRKRGFDFRNNSQIYRPPPRQYSTKTYAKRAIEIIKHHKPKSNPLFMYLAFQSVHTPLQVPKRYEKMYKKVKNKERRIYSGMVSAMDDAIGAIMTAFRKYKYMNNLLVVFTTDNGGAAHIGANNLPLRGSKTTLWEGGTRAVTFVYSKTLLKKRAYVQNGLMHAIDWYPTLLAAAGGRPKHERHIDGVNQWPLIRAGRRSRRKDFVYDIDKELGRGAIRVGDYKLIYGKPGDYNDWYSVPKGDGYCPIYDARDGDEIFLYDSLNHLARRVQHMVGWFATYIPGYKLWRRLQRQKHNRLCKMHKKRDKETRFPMYLLYNIKDDPGERRNIAGYKPMMVYKMKARMDRYMRFAMDRQSKTKIKKADPKYYNNTWSPGWC</sequence>
<feature type="signal peptide" evidence="7">
    <location>
        <begin position="1"/>
        <end position="22"/>
    </location>
</feature>
<dbReference type="PANTHER" id="PTHR10342">
    <property type="entry name" value="ARYLSULFATASE"/>
    <property type="match status" value="1"/>
</dbReference>
<accession>A0AA88YB15</accession>
<evidence type="ECO:0000259" key="8">
    <source>
        <dbReference type="Pfam" id="PF00884"/>
    </source>
</evidence>
<dbReference type="AlphaFoldDB" id="A0AA88YB15"/>
<gene>
    <name evidence="9" type="ORF">FSP39_006605</name>
</gene>
<dbReference type="Pfam" id="PF00884">
    <property type="entry name" value="Sulfatase"/>
    <property type="match status" value="1"/>
</dbReference>
<comment type="cofactor">
    <cofactor evidence="1">
        <name>Ca(2+)</name>
        <dbReference type="ChEBI" id="CHEBI:29108"/>
    </cofactor>
</comment>
<dbReference type="PROSITE" id="PS00523">
    <property type="entry name" value="SULFATASE_1"/>
    <property type="match status" value="1"/>
</dbReference>
<dbReference type="InterPro" id="IPR017850">
    <property type="entry name" value="Alkaline_phosphatase_core_sf"/>
</dbReference>
<evidence type="ECO:0000256" key="3">
    <source>
        <dbReference type="ARBA" id="ARBA00022723"/>
    </source>
</evidence>
<dbReference type="GO" id="GO:0008484">
    <property type="term" value="F:sulfuric ester hydrolase activity"/>
    <property type="evidence" value="ECO:0007669"/>
    <property type="project" value="InterPro"/>
</dbReference>
<keyword evidence="6" id="KW-0325">Glycoprotein</keyword>
<feature type="domain" description="Sulfatase N-terminal" evidence="8">
    <location>
        <begin position="26"/>
        <end position="335"/>
    </location>
</feature>
<reference evidence="9" key="1">
    <citation type="submission" date="2019-08" db="EMBL/GenBank/DDBJ databases">
        <title>The improved chromosome-level genome for the pearl oyster Pinctada fucata martensii using PacBio sequencing and Hi-C.</title>
        <authorList>
            <person name="Zheng Z."/>
        </authorList>
    </citation>
    <scope>NUCLEOTIDE SEQUENCE</scope>
    <source>
        <strain evidence="9">ZZ-2019</strain>
        <tissue evidence="9">Adductor muscle</tissue>
    </source>
</reference>
<dbReference type="CDD" id="cd16029">
    <property type="entry name" value="4-S"/>
    <property type="match status" value="1"/>
</dbReference>
<dbReference type="InterPro" id="IPR047115">
    <property type="entry name" value="ARSB"/>
</dbReference>
<dbReference type="SUPFAM" id="SSF53649">
    <property type="entry name" value="Alkaline phosphatase-like"/>
    <property type="match status" value="1"/>
</dbReference>
<evidence type="ECO:0000256" key="1">
    <source>
        <dbReference type="ARBA" id="ARBA00001913"/>
    </source>
</evidence>
<name>A0AA88YB15_PINIB</name>
<keyword evidence="10" id="KW-1185">Reference proteome</keyword>
<comment type="similarity">
    <text evidence="2">Belongs to the sulfatase family.</text>
</comment>
<keyword evidence="7" id="KW-0732">Signal</keyword>
<evidence type="ECO:0000313" key="9">
    <source>
        <dbReference type="EMBL" id="KAK3101824.1"/>
    </source>
</evidence>
<keyword evidence="5" id="KW-0106">Calcium</keyword>
<protein>
    <recommendedName>
        <fullName evidence="8">Sulfatase N-terminal domain-containing protein</fullName>
    </recommendedName>
</protein>
<keyword evidence="3" id="KW-0479">Metal-binding</keyword>
<dbReference type="Gene3D" id="3.30.1120.10">
    <property type="match status" value="1"/>
</dbReference>
<proteinExistence type="inferred from homology"/>
<organism evidence="9 10">
    <name type="scientific">Pinctada imbricata</name>
    <name type="common">Atlantic pearl-oyster</name>
    <name type="synonym">Pinctada martensii</name>
    <dbReference type="NCBI Taxonomy" id="66713"/>
    <lineage>
        <taxon>Eukaryota</taxon>
        <taxon>Metazoa</taxon>
        <taxon>Spiralia</taxon>
        <taxon>Lophotrochozoa</taxon>
        <taxon>Mollusca</taxon>
        <taxon>Bivalvia</taxon>
        <taxon>Autobranchia</taxon>
        <taxon>Pteriomorphia</taxon>
        <taxon>Pterioida</taxon>
        <taxon>Pterioidea</taxon>
        <taxon>Pteriidae</taxon>
        <taxon>Pinctada</taxon>
    </lineage>
</organism>
<dbReference type="InterPro" id="IPR024607">
    <property type="entry name" value="Sulfatase_CS"/>
</dbReference>
<dbReference type="InterPro" id="IPR000917">
    <property type="entry name" value="Sulfatase_N"/>
</dbReference>
<comment type="caution">
    <text evidence="9">The sequence shown here is derived from an EMBL/GenBank/DDBJ whole genome shotgun (WGS) entry which is preliminary data.</text>
</comment>
<evidence type="ECO:0000313" key="10">
    <source>
        <dbReference type="Proteomes" id="UP001186944"/>
    </source>
</evidence>
<keyword evidence="4" id="KW-0378">Hydrolase</keyword>
<evidence type="ECO:0000256" key="7">
    <source>
        <dbReference type="SAM" id="SignalP"/>
    </source>
</evidence>
<evidence type="ECO:0000256" key="2">
    <source>
        <dbReference type="ARBA" id="ARBA00008779"/>
    </source>
</evidence>